<organism evidence="1 2">
    <name type="scientific">Protea cynaroides</name>
    <dbReference type="NCBI Taxonomy" id="273540"/>
    <lineage>
        <taxon>Eukaryota</taxon>
        <taxon>Viridiplantae</taxon>
        <taxon>Streptophyta</taxon>
        <taxon>Embryophyta</taxon>
        <taxon>Tracheophyta</taxon>
        <taxon>Spermatophyta</taxon>
        <taxon>Magnoliopsida</taxon>
        <taxon>Proteales</taxon>
        <taxon>Proteaceae</taxon>
        <taxon>Protea</taxon>
    </lineage>
</organism>
<evidence type="ECO:0000313" key="1">
    <source>
        <dbReference type="EMBL" id="KAJ4953344.1"/>
    </source>
</evidence>
<protein>
    <submittedName>
        <fullName evidence="1">Uncharacterized protein</fullName>
    </submittedName>
</protein>
<dbReference type="EMBL" id="JAMYWD010000012">
    <property type="protein sequence ID" value="KAJ4953344.1"/>
    <property type="molecule type" value="Genomic_DNA"/>
</dbReference>
<gene>
    <name evidence="1" type="ORF">NE237_030176</name>
</gene>
<sequence length="123" mass="13811">MAMGCSSSPAIIQFNPVRARVSMKNRVFMLHDSQTPAQKPVSVHIIKYSPTNKVFEEQSRGIVCYRDNRGEIICEGLDEGPRPCLQAPTPAYHPWNINGSSATPKLLSNGRRRWMGFPVLTRL</sequence>
<reference evidence="1" key="1">
    <citation type="journal article" date="2023" name="Plant J.">
        <title>The genome of the king protea, Protea cynaroides.</title>
        <authorList>
            <person name="Chang J."/>
            <person name="Duong T.A."/>
            <person name="Schoeman C."/>
            <person name="Ma X."/>
            <person name="Roodt D."/>
            <person name="Barker N."/>
            <person name="Li Z."/>
            <person name="Van de Peer Y."/>
            <person name="Mizrachi E."/>
        </authorList>
    </citation>
    <scope>NUCLEOTIDE SEQUENCE</scope>
    <source>
        <tissue evidence="1">Young leaves</tissue>
    </source>
</reference>
<dbReference type="AlphaFoldDB" id="A0A9Q0JUL4"/>
<comment type="caution">
    <text evidence="1">The sequence shown here is derived from an EMBL/GenBank/DDBJ whole genome shotgun (WGS) entry which is preliminary data.</text>
</comment>
<name>A0A9Q0JUL4_9MAGN</name>
<proteinExistence type="predicted"/>
<dbReference type="OrthoDB" id="581210at2759"/>
<accession>A0A9Q0JUL4</accession>
<keyword evidence="2" id="KW-1185">Reference proteome</keyword>
<dbReference type="PANTHER" id="PTHR34206:SF1">
    <property type="entry name" value="OS10G0390701 PROTEIN"/>
    <property type="match status" value="1"/>
</dbReference>
<evidence type="ECO:0000313" key="2">
    <source>
        <dbReference type="Proteomes" id="UP001141806"/>
    </source>
</evidence>
<dbReference type="Proteomes" id="UP001141806">
    <property type="component" value="Unassembled WGS sequence"/>
</dbReference>
<dbReference type="PANTHER" id="PTHR34206">
    <property type="entry name" value="OS06G0193300 PROTEIN"/>
    <property type="match status" value="1"/>
</dbReference>